<dbReference type="Gene3D" id="2.130.10.30">
    <property type="entry name" value="Regulator of chromosome condensation 1/beta-lactamase-inhibitor protein II"/>
    <property type="match status" value="2"/>
</dbReference>
<feature type="region of interest" description="Disordered" evidence="2">
    <location>
        <begin position="918"/>
        <end position="984"/>
    </location>
</feature>
<feature type="region of interest" description="Disordered" evidence="2">
    <location>
        <begin position="36"/>
        <end position="63"/>
    </location>
</feature>
<keyword evidence="4" id="KW-0675">Receptor</keyword>
<dbReference type="eggNOG" id="KOG1426">
    <property type="taxonomic scope" value="Eukaryota"/>
</dbReference>
<feature type="region of interest" description="Disordered" evidence="2">
    <location>
        <begin position="623"/>
        <end position="709"/>
    </location>
</feature>
<dbReference type="EMBL" id="FN649746">
    <property type="protein sequence ID" value="CBJ48599.1"/>
    <property type="molecule type" value="Genomic_DNA"/>
</dbReference>
<accession>D7FZX4</accession>
<feature type="domain" description="Protein kinase" evidence="3">
    <location>
        <begin position="1009"/>
        <end position="1302"/>
    </location>
</feature>
<dbReference type="Proteomes" id="UP000002630">
    <property type="component" value="Linkage Group LG21"/>
</dbReference>
<feature type="region of interest" description="Disordered" evidence="2">
    <location>
        <begin position="808"/>
        <end position="852"/>
    </location>
</feature>
<feature type="compositionally biased region" description="Low complexity" evidence="2">
    <location>
        <begin position="928"/>
        <end position="944"/>
    </location>
</feature>
<organism evidence="4 5">
    <name type="scientific">Ectocarpus siliculosus</name>
    <name type="common">Brown alga</name>
    <name type="synonym">Conferva siliculosa</name>
    <dbReference type="NCBI Taxonomy" id="2880"/>
    <lineage>
        <taxon>Eukaryota</taxon>
        <taxon>Sar</taxon>
        <taxon>Stramenopiles</taxon>
        <taxon>Ochrophyta</taxon>
        <taxon>PX clade</taxon>
        <taxon>Phaeophyceae</taxon>
        <taxon>Ectocarpales</taxon>
        <taxon>Ectocarpaceae</taxon>
        <taxon>Ectocarpus</taxon>
    </lineage>
</organism>
<dbReference type="GO" id="GO:0004672">
    <property type="term" value="F:protein kinase activity"/>
    <property type="evidence" value="ECO:0007669"/>
    <property type="project" value="InterPro"/>
</dbReference>
<feature type="compositionally biased region" description="Gly residues" evidence="2">
    <location>
        <begin position="967"/>
        <end position="983"/>
    </location>
</feature>
<evidence type="ECO:0000313" key="4">
    <source>
        <dbReference type="EMBL" id="CBJ48599.1"/>
    </source>
</evidence>
<keyword evidence="5" id="KW-1185">Reference proteome</keyword>
<feature type="region of interest" description="Disordered" evidence="2">
    <location>
        <begin position="882"/>
        <end position="902"/>
    </location>
</feature>
<feature type="repeat" description="RCC1" evidence="1">
    <location>
        <begin position="355"/>
        <end position="414"/>
    </location>
</feature>
<dbReference type="PANTHER" id="PTHR45982:SF1">
    <property type="entry name" value="REGULATOR OF CHROMOSOME CONDENSATION"/>
    <property type="match status" value="1"/>
</dbReference>
<feature type="repeat" description="RCC1" evidence="1">
    <location>
        <begin position="173"/>
        <end position="234"/>
    </location>
</feature>
<feature type="compositionally biased region" description="Low complexity" evidence="2">
    <location>
        <begin position="687"/>
        <end position="702"/>
    </location>
</feature>
<dbReference type="InterPro" id="IPR000719">
    <property type="entry name" value="Prot_kinase_dom"/>
</dbReference>
<dbReference type="SUPFAM" id="SSF50985">
    <property type="entry name" value="RCC1/BLIP-II"/>
    <property type="match status" value="1"/>
</dbReference>
<dbReference type="InterPro" id="IPR009091">
    <property type="entry name" value="RCC1/BLIP-II"/>
</dbReference>
<dbReference type="GO" id="GO:0005737">
    <property type="term" value="C:cytoplasm"/>
    <property type="evidence" value="ECO:0007669"/>
    <property type="project" value="TreeGrafter"/>
</dbReference>
<dbReference type="InterPro" id="IPR001245">
    <property type="entry name" value="Ser-Thr/Tyr_kinase_cat_dom"/>
</dbReference>
<keyword evidence="4" id="KW-0418">Kinase</keyword>
<evidence type="ECO:0000256" key="1">
    <source>
        <dbReference type="PROSITE-ProRule" id="PRU00235"/>
    </source>
</evidence>
<dbReference type="EMBL" id="FN648586">
    <property type="protein sequence ID" value="CBJ48599.1"/>
    <property type="molecule type" value="Genomic_DNA"/>
</dbReference>
<feature type="repeat" description="RCC1" evidence="1">
    <location>
        <begin position="478"/>
        <end position="526"/>
    </location>
</feature>
<feature type="compositionally biased region" description="Polar residues" evidence="2">
    <location>
        <begin position="836"/>
        <end position="845"/>
    </location>
</feature>
<dbReference type="OMA" id="EERMEMF"/>
<dbReference type="PROSITE" id="PS50012">
    <property type="entry name" value="RCC1_3"/>
    <property type="match status" value="5"/>
</dbReference>
<dbReference type="Gene3D" id="1.10.510.10">
    <property type="entry name" value="Transferase(Phosphotransferase) domain 1"/>
    <property type="match status" value="1"/>
</dbReference>
<evidence type="ECO:0000259" key="3">
    <source>
        <dbReference type="PROSITE" id="PS50011"/>
    </source>
</evidence>
<dbReference type="PANTHER" id="PTHR45982">
    <property type="entry name" value="REGULATOR OF CHROMOSOME CONDENSATION"/>
    <property type="match status" value="1"/>
</dbReference>
<feature type="repeat" description="RCC1" evidence="1">
    <location>
        <begin position="235"/>
        <end position="294"/>
    </location>
</feature>
<dbReference type="InterPro" id="IPR051553">
    <property type="entry name" value="Ran_GTPase-activating"/>
</dbReference>
<reference evidence="4 5" key="1">
    <citation type="journal article" date="2010" name="Nature">
        <title>The Ectocarpus genome and the independent evolution of multicellularity in brown algae.</title>
        <authorList>
            <person name="Cock J.M."/>
            <person name="Sterck L."/>
            <person name="Rouze P."/>
            <person name="Scornet D."/>
            <person name="Allen A.E."/>
            <person name="Amoutzias G."/>
            <person name="Anthouard V."/>
            <person name="Artiguenave F."/>
            <person name="Aury J.M."/>
            <person name="Badger J.H."/>
            <person name="Beszteri B."/>
            <person name="Billiau K."/>
            <person name="Bonnet E."/>
            <person name="Bothwell J.H."/>
            <person name="Bowler C."/>
            <person name="Boyen C."/>
            <person name="Brownlee C."/>
            <person name="Carrano C.J."/>
            <person name="Charrier B."/>
            <person name="Cho G.Y."/>
            <person name="Coelho S.M."/>
            <person name="Collen J."/>
            <person name="Corre E."/>
            <person name="Da Silva C."/>
            <person name="Delage L."/>
            <person name="Delaroque N."/>
            <person name="Dittami S.M."/>
            <person name="Doulbeau S."/>
            <person name="Elias M."/>
            <person name="Farnham G."/>
            <person name="Gachon C.M."/>
            <person name="Gschloessl B."/>
            <person name="Heesch S."/>
            <person name="Jabbari K."/>
            <person name="Jubin C."/>
            <person name="Kawai H."/>
            <person name="Kimura K."/>
            <person name="Kloareg B."/>
            <person name="Kupper F.C."/>
            <person name="Lang D."/>
            <person name="Le Bail A."/>
            <person name="Leblanc C."/>
            <person name="Lerouge P."/>
            <person name="Lohr M."/>
            <person name="Lopez P.J."/>
            <person name="Martens C."/>
            <person name="Maumus F."/>
            <person name="Michel G."/>
            <person name="Miranda-Saavedra D."/>
            <person name="Morales J."/>
            <person name="Moreau H."/>
            <person name="Motomura T."/>
            <person name="Nagasato C."/>
            <person name="Napoli C.A."/>
            <person name="Nelson D.R."/>
            <person name="Nyvall-Collen P."/>
            <person name="Peters A.F."/>
            <person name="Pommier C."/>
            <person name="Potin P."/>
            <person name="Poulain J."/>
            <person name="Quesneville H."/>
            <person name="Read B."/>
            <person name="Rensing S.A."/>
            <person name="Ritter A."/>
            <person name="Rousvoal S."/>
            <person name="Samanta M."/>
            <person name="Samson G."/>
            <person name="Schroeder D.C."/>
            <person name="Segurens B."/>
            <person name="Strittmatter M."/>
            <person name="Tonon T."/>
            <person name="Tregear J.W."/>
            <person name="Valentin K."/>
            <person name="von Dassow P."/>
            <person name="Yamagishi T."/>
            <person name="Van de Peer Y."/>
            <person name="Wincker P."/>
        </authorList>
    </citation>
    <scope>NUCLEOTIDE SEQUENCE [LARGE SCALE GENOMIC DNA]</scope>
    <source>
        <strain evidence="5">Ec32 / CCAP1310/4</strain>
    </source>
</reference>
<feature type="compositionally biased region" description="Low complexity" evidence="2">
    <location>
        <begin position="888"/>
        <end position="898"/>
    </location>
</feature>
<dbReference type="InterPro" id="IPR011009">
    <property type="entry name" value="Kinase-like_dom_sf"/>
</dbReference>
<feature type="region of interest" description="Disordered" evidence="2">
    <location>
        <begin position="535"/>
        <end position="588"/>
    </location>
</feature>
<dbReference type="PRINTS" id="PR00633">
    <property type="entry name" value="RCCNDNSATION"/>
</dbReference>
<dbReference type="STRING" id="2880.D7FZX4"/>
<feature type="compositionally biased region" description="Low complexity" evidence="2">
    <location>
        <begin position="756"/>
        <end position="774"/>
    </location>
</feature>
<proteinExistence type="predicted"/>
<dbReference type="GO" id="GO:0005524">
    <property type="term" value="F:ATP binding"/>
    <property type="evidence" value="ECO:0007669"/>
    <property type="project" value="InterPro"/>
</dbReference>
<dbReference type="GO" id="GO:0005085">
    <property type="term" value="F:guanyl-nucleotide exchange factor activity"/>
    <property type="evidence" value="ECO:0007669"/>
    <property type="project" value="TreeGrafter"/>
</dbReference>
<feature type="compositionally biased region" description="Polar residues" evidence="2">
    <location>
        <begin position="956"/>
        <end position="966"/>
    </location>
</feature>
<dbReference type="eggNOG" id="KOG0192">
    <property type="taxonomic scope" value="Eukaryota"/>
</dbReference>
<protein>
    <submittedName>
        <fullName evidence="4">Tyrosine kinase, EPH (Ephrin) receptor family</fullName>
    </submittedName>
</protein>
<dbReference type="Pfam" id="PF13540">
    <property type="entry name" value="RCC1_2"/>
    <property type="match status" value="4"/>
</dbReference>
<sequence length="1308" mass="133240">MMKWPCCAPAAAAGPSTMSDTAAGRHRPRHGCLKSENTCRRRRQPGGGRGCDPEGGDASAGAPAMGWWQEGRRHHGMAKVAVALGVVLAAGCCAPAARAASAGASHSCTVLVGGTIKCWGENFWGQLGQNDNLVRGKNASDMGDNLPYVQLGIFEADMVASGSEFNCARSVDREVKCWGRNSAGQLGLGDNETRGGVNNVFEMGNELPVVDLGAGVMVETIGLAGSHACAVTLSGLVKCWGENEGGQLGLEDKLARGNLTGQMGDNLPYVDLGTGVLASSVALGARHTCAVVDDGGVKCWGNNDGGQLGYGDTSARGTAAGEMGDDLPFVDLGRDQKVVAVAAGFFHTCALLYTGDVKCWGFGSNGQLGQGTNESIGNSAGTMGDNLPPIDLGTGSTAIAMSLGGTHSCAVLDDHTVKCWGGNSVGSLGLGDILNRGTAPGEMGDNLPDVDLDFGTGAGSVSNVFAGRFHTCVSGTEGGLVCFGLNTGGQLGAGTDESSIGDEPGEVAALSSISLGTDEVAAVVAAPGEGLALQTISPTPAPTAERLTTPPVIMTRSPVEQTDAPYGAGHDSGPADLEGNGDSGDGGDAGTTAAIATAAILIPGFALFGLFCCYRRRKRKEGELKRPSAAVSAGPGGGSGREFGREDSFTSSENNVEANGEGPTETLANKPLVKPHALQSTAPMTDGRQAGGEAAATAGTLGDSTEGLLRPPTAATAMAVGAAIAAGTAAAAGTAGGDDDESSRSDLENPGRLRRTGSNSSISTLGSTSTASSTWPNDGFVTPARNNIPRGAGGGRYGLGGIGGKGGEGLPPGYKTPGNLSAATPNREMTIPETPSPRSVSSSVHGTPAPPGMRLAQFARVGGGGGDTSLYGLPEMEIGRSTSNVYDSSPSGSSWPVGSKGGAPLTAASIAAAAAAATASAQPTPGDSANPSPNNNATATSPTAEIDTGGRKSNRSSRTAGASPTTGGVGGAWGDREGGGGMGAEAAAQAFTEEAELEALQIDKNDLKLVFGRPFARGKSSEVYQVTHAGKNRAAKIIDLFSLGVVGEEVTRLYASFAQELRAMKGIRHDCVAAVYGAVATPSELTIVTDLVKRGPLRTLLTDKKKRESLTPAIRHKIIKDVASGMGYLYEQGLQHRNLHSHNVLITKEWGAKVADYGLARTSEVMLGAHDRAKTKSKSRSRPPAPKVGALRWMAPELLQASTDGSVDLFTEASDVYSVGVIAWEVLCGGSKLPYDGIADDKVKSMIIEGSTPPVSMETPIVYNKLMLLCWRKNPLSRPSFSHMASVLLRDPPPVGKASPRLPASSSS</sequence>
<evidence type="ECO:0000256" key="2">
    <source>
        <dbReference type="SAM" id="MobiDB-lite"/>
    </source>
</evidence>
<keyword evidence="4" id="KW-0808">Transferase</keyword>
<feature type="region of interest" description="Disordered" evidence="2">
    <location>
        <begin position="732"/>
        <end position="792"/>
    </location>
</feature>
<dbReference type="Pfam" id="PF07714">
    <property type="entry name" value="PK_Tyr_Ser-Thr"/>
    <property type="match status" value="1"/>
</dbReference>
<dbReference type="PROSITE" id="PS50011">
    <property type="entry name" value="PROTEIN_KINASE_DOM"/>
    <property type="match status" value="1"/>
</dbReference>
<feature type="compositionally biased region" description="Basic and acidic residues" evidence="2">
    <location>
        <begin position="742"/>
        <end position="751"/>
    </location>
</feature>
<dbReference type="InParanoid" id="D7FZX4"/>
<feature type="repeat" description="RCC1" evidence="1">
    <location>
        <begin position="295"/>
        <end position="354"/>
    </location>
</feature>
<evidence type="ECO:0000313" key="5">
    <source>
        <dbReference type="Proteomes" id="UP000002630"/>
    </source>
</evidence>
<dbReference type="OrthoDB" id="61110at2759"/>
<name>D7FZX4_ECTSI</name>
<dbReference type="InterPro" id="IPR000408">
    <property type="entry name" value="Reg_chr_condens"/>
</dbReference>
<dbReference type="SUPFAM" id="SSF56112">
    <property type="entry name" value="Protein kinase-like (PK-like)"/>
    <property type="match status" value="1"/>
</dbReference>
<gene>
    <name evidence="4" type="ORF">Esi_0039_0059</name>
</gene>